<dbReference type="PROSITE" id="PS01066">
    <property type="entry name" value="UPP_SYNTHASE"/>
    <property type="match status" value="1"/>
</dbReference>
<evidence type="ECO:0000313" key="4">
    <source>
        <dbReference type="EMBL" id="RKP32702.1"/>
    </source>
</evidence>
<dbReference type="GO" id="GO:0005811">
    <property type="term" value="C:lipid droplet"/>
    <property type="evidence" value="ECO:0007669"/>
    <property type="project" value="TreeGrafter"/>
</dbReference>
<dbReference type="EC" id="2.5.1.-" evidence="2"/>
<dbReference type="InterPro" id="IPR036424">
    <property type="entry name" value="UPP_synth-like_sf"/>
</dbReference>
<dbReference type="GO" id="GO:1904423">
    <property type="term" value="C:dehydrodolichyl diphosphate synthase complex"/>
    <property type="evidence" value="ECO:0007669"/>
    <property type="project" value="TreeGrafter"/>
</dbReference>
<evidence type="ECO:0000256" key="3">
    <source>
        <dbReference type="SAM" id="SignalP"/>
    </source>
</evidence>
<name>A0A4P9ZJK4_9ASCO</name>
<protein>
    <recommendedName>
        <fullName evidence="2">Alkyl transferase</fullName>
        <ecNumber evidence="2">2.5.1.-</ecNumber>
    </recommendedName>
</protein>
<dbReference type="EMBL" id="ML004429">
    <property type="protein sequence ID" value="RKP32702.1"/>
    <property type="molecule type" value="Genomic_DNA"/>
</dbReference>
<keyword evidence="2" id="KW-0812">Transmembrane</keyword>
<dbReference type="Gene3D" id="3.40.1180.10">
    <property type="entry name" value="Decaprenyl diphosphate synthase-like"/>
    <property type="match status" value="1"/>
</dbReference>
<dbReference type="Proteomes" id="UP000268321">
    <property type="component" value="Unassembled WGS sequence"/>
</dbReference>
<dbReference type="HAMAP" id="MF_01139">
    <property type="entry name" value="ISPT"/>
    <property type="match status" value="1"/>
</dbReference>
<keyword evidence="3" id="KW-0732">Signal</keyword>
<comment type="similarity">
    <text evidence="2">Belongs to the UPP synthase family.</text>
</comment>
<dbReference type="GO" id="GO:0016094">
    <property type="term" value="P:polyprenol biosynthetic process"/>
    <property type="evidence" value="ECO:0007669"/>
    <property type="project" value="TreeGrafter"/>
</dbReference>
<evidence type="ECO:0000256" key="1">
    <source>
        <dbReference type="ARBA" id="ARBA00022679"/>
    </source>
</evidence>
<keyword evidence="5" id="KW-1185">Reference proteome</keyword>
<gene>
    <name evidence="4" type="ORF">METBISCDRAFT_25285</name>
</gene>
<dbReference type="GO" id="GO:0005783">
    <property type="term" value="C:endoplasmic reticulum"/>
    <property type="evidence" value="ECO:0007669"/>
    <property type="project" value="TreeGrafter"/>
</dbReference>
<dbReference type="Pfam" id="PF01255">
    <property type="entry name" value="Prenyltransf"/>
    <property type="match status" value="1"/>
</dbReference>
<organism evidence="4 5">
    <name type="scientific">Metschnikowia bicuspidata</name>
    <dbReference type="NCBI Taxonomy" id="27322"/>
    <lineage>
        <taxon>Eukaryota</taxon>
        <taxon>Fungi</taxon>
        <taxon>Dikarya</taxon>
        <taxon>Ascomycota</taxon>
        <taxon>Saccharomycotina</taxon>
        <taxon>Pichiomycetes</taxon>
        <taxon>Metschnikowiaceae</taxon>
        <taxon>Metschnikowia</taxon>
    </lineage>
</organism>
<feature type="signal peptide" evidence="3">
    <location>
        <begin position="1"/>
        <end position="21"/>
    </location>
</feature>
<accession>A0A4P9ZJK4</accession>
<keyword evidence="1 2" id="KW-0808">Transferase</keyword>
<dbReference type="PANTHER" id="PTHR10291">
    <property type="entry name" value="DEHYDRODOLICHYL DIPHOSPHATE SYNTHASE FAMILY MEMBER"/>
    <property type="match status" value="1"/>
</dbReference>
<reference evidence="5" key="1">
    <citation type="journal article" date="2018" name="Nat. Microbiol.">
        <title>Leveraging single-cell genomics to expand the fungal tree of life.</title>
        <authorList>
            <person name="Ahrendt S.R."/>
            <person name="Quandt C.A."/>
            <person name="Ciobanu D."/>
            <person name="Clum A."/>
            <person name="Salamov A."/>
            <person name="Andreopoulos B."/>
            <person name="Cheng J.F."/>
            <person name="Woyke T."/>
            <person name="Pelin A."/>
            <person name="Henrissat B."/>
            <person name="Reynolds N.K."/>
            <person name="Benny G.L."/>
            <person name="Smith M.E."/>
            <person name="James T.Y."/>
            <person name="Grigoriev I.V."/>
        </authorList>
    </citation>
    <scope>NUCLEOTIDE SEQUENCE [LARGE SCALE GENOMIC DNA]</scope>
    <source>
        <strain evidence="5">Baker2002</strain>
    </source>
</reference>
<feature type="chain" id="PRO_5020984092" description="Alkyl transferase" evidence="3">
    <location>
        <begin position="22"/>
        <end position="285"/>
    </location>
</feature>
<evidence type="ECO:0000313" key="5">
    <source>
        <dbReference type="Proteomes" id="UP000268321"/>
    </source>
</evidence>
<evidence type="ECO:0000256" key="2">
    <source>
        <dbReference type="RuleBase" id="RU363018"/>
    </source>
</evidence>
<sequence length="285" mass="33336">MESIFIVLLLRICLKLQHIIGSEFKPRHIGFIMDGNRTYAKNHNLSPSQGHSLGATTLQKILLYCVCLGIKEVTVYAFSIENFRRPRNEIDAIFNYIIERPKLIYKSEYGKRLRLRIVGNRSYIPPDVLEKLEEMERISNLTQKEYTINICVAYTSRDEITHAIKSISTQREAKSIDKQDISATYLEDQMYFGDDRQPLDILVRTSGHTRLSDFLLWQCALGCQITFMNTLWPDFLFIHLLWIFLTWIHQRYRVNKRFNITPRYDGPSVDLTRLPNCPPLVSVAE</sequence>
<proteinExistence type="inferred from homology"/>
<dbReference type="NCBIfam" id="TIGR00055">
    <property type="entry name" value="uppS"/>
    <property type="match status" value="1"/>
</dbReference>
<dbReference type="CDD" id="cd00475">
    <property type="entry name" value="Cis_IPPS"/>
    <property type="match status" value="1"/>
</dbReference>
<dbReference type="OrthoDB" id="4173905at2759"/>
<dbReference type="AlphaFoldDB" id="A0A4P9ZJK4"/>
<keyword evidence="2" id="KW-0472">Membrane</keyword>
<dbReference type="SUPFAM" id="SSF64005">
    <property type="entry name" value="Undecaprenyl diphosphate synthase"/>
    <property type="match status" value="1"/>
</dbReference>
<dbReference type="InterPro" id="IPR001441">
    <property type="entry name" value="UPP_synth-like"/>
</dbReference>
<dbReference type="InterPro" id="IPR018520">
    <property type="entry name" value="UPP_synth-like_CS"/>
</dbReference>
<keyword evidence="2" id="KW-1133">Transmembrane helix</keyword>
<dbReference type="PANTHER" id="PTHR10291:SF2">
    <property type="entry name" value="DEHYDRODOLICHYL DIPHOSPHATE SYNTHASE COMPLEX SUBUNIT SRT1"/>
    <property type="match status" value="1"/>
</dbReference>
<feature type="transmembrane region" description="Helical" evidence="2">
    <location>
        <begin position="231"/>
        <end position="248"/>
    </location>
</feature>
<dbReference type="GO" id="GO:0016020">
    <property type="term" value="C:membrane"/>
    <property type="evidence" value="ECO:0007669"/>
    <property type="project" value="TreeGrafter"/>
</dbReference>
<dbReference type="GO" id="GO:0045547">
    <property type="term" value="F:ditrans,polycis-polyprenyl diphosphate synthase [(2E,6E)-farnesyl diphosphate specific] activity"/>
    <property type="evidence" value="ECO:0007669"/>
    <property type="project" value="TreeGrafter"/>
</dbReference>